<evidence type="ECO:0000256" key="6">
    <source>
        <dbReference type="ARBA" id="ARBA00022824"/>
    </source>
</evidence>
<evidence type="ECO:0000256" key="7">
    <source>
        <dbReference type="ARBA" id="ARBA00023315"/>
    </source>
</evidence>
<dbReference type="Pfam" id="PF06974">
    <property type="entry name" value="WS_DGAT_C"/>
    <property type="match status" value="1"/>
</dbReference>
<comment type="subcellular location">
    <subcellularLocation>
        <location evidence="1">Cell membrane</location>
        <topology evidence="1">Single-pass membrane protein</topology>
    </subcellularLocation>
    <subcellularLocation>
        <location evidence="2">Endoplasmic reticulum membrane</location>
    </subcellularLocation>
</comment>
<dbReference type="Pfam" id="PF03007">
    <property type="entry name" value="WS_DGAT_cat"/>
    <property type="match status" value="1"/>
</dbReference>
<comment type="similarity">
    <text evidence="8">In the N-terminal section; belongs to the long-chain O-acyltransferase family.</text>
</comment>
<comment type="catalytic activity">
    <reaction evidence="10">
        <text>an acyl-CoA + a 1,2-diacyl-sn-glycerol = a triacyl-sn-glycerol + CoA</text>
        <dbReference type="Rhea" id="RHEA:10868"/>
        <dbReference type="ChEBI" id="CHEBI:17815"/>
        <dbReference type="ChEBI" id="CHEBI:57287"/>
        <dbReference type="ChEBI" id="CHEBI:58342"/>
        <dbReference type="ChEBI" id="CHEBI:64615"/>
        <dbReference type="EC" id="2.3.1.20"/>
    </reaction>
</comment>
<comment type="pathway">
    <text evidence="4">Lipid metabolism.</text>
</comment>
<dbReference type="AlphaFoldDB" id="A0A6J5XD89"/>
<comment type="pathway">
    <text evidence="3">Glycerolipid metabolism; triacylglycerol biosynthesis.</text>
</comment>
<dbReference type="PANTHER" id="PTHR31650:SF34">
    <property type="entry name" value="O-ACYLTRANSFERASE WSD1-LIKE ISOFORM X1"/>
    <property type="match status" value="1"/>
</dbReference>
<sequence length="533" mass="59511">MEFREEGEVEPVSPTGQYLNSSILSVAILAVLEFELPIDDSQALSLLQDVFLPINPRFSSIMVSDNVDQKKQWKRVEVKLEDHVHVPIFPSKMSPESYDEYFDDYISNIAAEKLPQNRPLWEIHILKYPTSHAASTLIFKLHHALGDGYSLMGALLSCLQTAQNPSVPLTFPSLKSSGPKTTRKTKTVSQFFSSVFQTVSDFSWSILKSNFVEDDRTPIRSGEDGVEFRPITLSTLTFSIDEIKLIKNKLGVTINDVIAGIIFLGTRIYMQEVTQKSSNERCTALVLLRTRNINGYTSIKEMTQPNNAKMSWGNQFAFLHLPVPKSTETSNPLDFVWEAQKMIKKKRSSAASYLTGWLLDVLKKFRGPEGVARYIHGTLKNSSMTISNMIGPVEKMALDNQPVGGLYFMAVGAPQYIFFLQQSSYILVFFFRNGADRGTHSPVKVGMENPRYEYCGYEDGNGGKKLNRDGDGNGIPTPDSTHCQSLFIYMGKLRVAFGAEKGFIDSQKLKASMQNAFGVILEASNPIPPAKAS</sequence>
<dbReference type="GO" id="GO:0019432">
    <property type="term" value="P:triglyceride biosynthetic process"/>
    <property type="evidence" value="ECO:0007669"/>
    <property type="project" value="UniProtKB-UniPathway"/>
</dbReference>
<dbReference type="PANTHER" id="PTHR31650">
    <property type="entry name" value="O-ACYLTRANSFERASE (WSD1-LIKE) FAMILY PROTEIN"/>
    <property type="match status" value="1"/>
</dbReference>
<protein>
    <submittedName>
        <fullName evidence="13">Uncharacterized protein</fullName>
    </submittedName>
</protein>
<accession>A0A6J5XD89</accession>
<dbReference type="Proteomes" id="UP000507245">
    <property type="component" value="Unassembled WGS sequence"/>
</dbReference>
<dbReference type="InterPro" id="IPR004255">
    <property type="entry name" value="O-acyltransferase_WSD1_N"/>
</dbReference>
<dbReference type="GO" id="GO:0047196">
    <property type="term" value="F:long-chain-alcohol O-fatty-acyltransferase activity"/>
    <property type="evidence" value="ECO:0007669"/>
    <property type="project" value="UniProtKB-EC"/>
</dbReference>
<dbReference type="InterPro" id="IPR045034">
    <property type="entry name" value="O-acyltransferase_WSD1-like"/>
</dbReference>
<evidence type="ECO:0000259" key="11">
    <source>
        <dbReference type="Pfam" id="PF03007"/>
    </source>
</evidence>
<evidence type="ECO:0000256" key="3">
    <source>
        <dbReference type="ARBA" id="ARBA00004771"/>
    </source>
</evidence>
<evidence type="ECO:0000256" key="9">
    <source>
        <dbReference type="ARBA" id="ARBA00047604"/>
    </source>
</evidence>
<evidence type="ECO:0000256" key="4">
    <source>
        <dbReference type="ARBA" id="ARBA00005189"/>
    </source>
</evidence>
<dbReference type="EMBL" id="CAEKKB010000004">
    <property type="protein sequence ID" value="CAB4308818.1"/>
    <property type="molecule type" value="Genomic_DNA"/>
</dbReference>
<evidence type="ECO:0000313" key="13">
    <source>
        <dbReference type="EMBL" id="CAB4308818.1"/>
    </source>
</evidence>
<dbReference type="InterPro" id="IPR009721">
    <property type="entry name" value="O-acyltransferase_WSD1_C"/>
</dbReference>
<organism evidence="13 14">
    <name type="scientific">Prunus armeniaca</name>
    <name type="common">Apricot</name>
    <name type="synonym">Armeniaca vulgaris</name>
    <dbReference type="NCBI Taxonomy" id="36596"/>
    <lineage>
        <taxon>Eukaryota</taxon>
        <taxon>Viridiplantae</taxon>
        <taxon>Streptophyta</taxon>
        <taxon>Embryophyta</taxon>
        <taxon>Tracheophyta</taxon>
        <taxon>Spermatophyta</taxon>
        <taxon>Magnoliopsida</taxon>
        <taxon>eudicotyledons</taxon>
        <taxon>Gunneridae</taxon>
        <taxon>Pentapetalae</taxon>
        <taxon>rosids</taxon>
        <taxon>fabids</taxon>
        <taxon>Rosales</taxon>
        <taxon>Rosaceae</taxon>
        <taxon>Amygdaloideae</taxon>
        <taxon>Amygdaleae</taxon>
        <taxon>Prunus</taxon>
    </lineage>
</organism>
<evidence type="ECO:0000313" key="14">
    <source>
        <dbReference type="Proteomes" id="UP000507245"/>
    </source>
</evidence>
<reference evidence="14" key="1">
    <citation type="journal article" date="2020" name="Genome Biol.">
        <title>Gamete binning: chromosome-level and haplotype-resolved genome assembly enabled by high-throughput single-cell sequencing of gamete genomes.</title>
        <authorList>
            <person name="Campoy J.A."/>
            <person name="Sun H."/>
            <person name="Goel M."/>
            <person name="Jiao W.-B."/>
            <person name="Folz-Donahue K."/>
            <person name="Wang N."/>
            <person name="Rubio M."/>
            <person name="Liu C."/>
            <person name="Kukat C."/>
            <person name="Ruiz D."/>
            <person name="Huettel B."/>
            <person name="Schneeberger K."/>
        </authorList>
    </citation>
    <scope>NUCLEOTIDE SEQUENCE [LARGE SCALE GENOMIC DNA]</scope>
    <source>
        <strain evidence="14">cv. Rojo Pasion</strain>
    </source>
</reference>
<evidence type="ECO:0000259" key="12">
    <source>
        <dbReference type="Pfam" id="PF06974"/>
    </source>
</evidence>
<comment type="catalytic activity">
    <reaction evidence="9">
        <text>a long chain fatty alcohol + a fatty acyl-CoA = a long-chain alcohol wax ester + CoA</text>
        <dbReference type="Rhea" id="RHEA:38443"/>
        <dbReference type="ChEBI" id="CHEBI:17135"/>
        <dbReference type="ChEBI" id="CHEBI:57287"/>
        <dbReference type="ChEBI" id="CHEBI:77636"/>
        <dbReference type="ChEBI" id="CHEBI:235323"/>
        <dbReference type="EC" id="2.3.1.75"/>
    </reaction>
</comment>
<proteinExistence type="inferred from homology"/>
<dbReference type="OrthoDB" id="619536at2759"/>
<dbReference type="GO" id="GO:0005789">
    <property type="term" value="C:endoplasmic reticulum membrane"/>
    <property type="evidence" value="ECO:0007669"/>
    <property type="project" value="UniProtKB-SubCell"/>
</dbReference>
<evidence type="ECO:0000256" key="8">
    <source>
        <dbReference type="ARBA" id="ARBA00024360"/>
    </source>
</evidence>
<keyword evidence="14" id="KW-1185">Reference proteome</keyword>
<evidence type="ECO:0000256" key="5">
    <source>
        <dbReference type="ARBA" id="ARBA00022679"/>
    </source>
</evidence>
<evidence type="ECO:0000256" key="2">
    <source>
        <dbReference type="ARBA" id="ARBA00004586"/>
    </source>
</evidence>
<keyword evidence="5" id="KW-0808">Transferase</keyword>
<gene>
    <name evidence="13" type="ORF">ORAREDHAP_LOCUS28871</name>
</gene>
<dbReference type="UniPathway" id="UPA00282"/>
<name>A0A6J5XD89_PRUAR</name>
<keyword evidence="7" id="KW-0012">Acyltransferase</keyword>
<dbReference type="GO" id="GO:0005886">
    <property type="term" value="C:plasma membrane"/>
    <property type="evidence" value="ECO:0007669"/>
    <property type="project" value="UniProtKB-SubCell"/>
</dbReference>
<feature type="domain" description="O-acyltransferase WSD1-like N-terminal" evidence="11">
    <location>
        <begin position="72"/>
        <end position="258"/>
    </location>
</feature>
<evidence type="ECO:0000256" key="10">
    <source>
        <dbReference type="ARBA" id="ARBA00048109"/>
    </source>
</evidence>
<keyword evidence="6" id="KW-0256">Endoplasmic reticulum</keyword>
<feature type="domain" description="O-acyltransferase WSD1 C-terminal" evidence="12">
    <location>
        <begin position="312"/>
        <end position="419"/>
    </location>
</feature>
<evidence type="ECO:0000256" key="1">
    <source>
        <dbReference type="ARBA" id="ARBA00004162"/>
    </source>
</evidence>
<dbReference type="GO" id="GO:0004144">
    <property type="term" value="F:diacylglycerol O-acyltransferase activity"/>
    <property type="evidence" value="ECO:0007669"/>
    <property type="project" value="UniProtKB-EC"/>
</dbReference>